<dbReference type="AlphaFoldDB" id="A0A0F9WIX2"/>
<reference evidence="1" key="1">
    <citation type="journal article" date="2015" name="Nature">
        <title>Complex archaea that bridge the gap between prokaryotes and eukaryotes.</title>
        <authorList>
            <person name="Spang A."/>
            <person name="Saw J.H."/>
            <person name="Jorgensen S.L."/>
            <person name="Zaremba-Niedzwiedzka K."/>
            <person name="Martijn J."/>
            <person name="Lind A.E."/>
            <person name="van Eijk R."/>
            <person name="Schleper C."/>
            <person name="Guy L."/>
            <person name="Ettema T.J."/>
        </authorList>
    </citation>
    <scope>NUCLEOTIDE SEQUENCE</scope>
</reference>
<evidence type="ECO:0000313" key="1">
    <source>
        <dbReference type="EMBL" id="KKN85911.1"/>
    </source>
</evidence>
<proteinExistence type="predicted"/>
<sequence>MSRHRPSGAYGHRLTRMGHDDYRMSWTVDRYYPDSRLRFPTRYTRDTDEKGARRFAKRHGCVFPCKPGGF</sequence>
<comment type="caution">
    <text evidence="1">The sequence shown here is derived from an EMBL/GenBank/DDBJ whole genome shotgun (WGS) entry which is preliminary data.</text>
</comment>
<organism evidence="1">
    <name type="scientific">marine sediment metagenome</name>
    <dbReference type="NCBI Taxonomy" id="412755"/>
    <lineage>
        <taxon>unclassified sequences</taxon>
        <taxon>metagenomes</taxon>
        <taxon>ecological metagenomes</taxon>
    </lineage>
</organism>
<accession>A0A0F9WIX2</accession>
<name>A0A0F9WIX2_9ZZZZ</name>
<gene>
    <name evidence="1" type="ORF">LCGC14_0273230</name>
</gene>
<protein>
    <submittedName>
        <fullName evidence="1">Uncharacterized protein</fullName>
    </submittedName>
</protein>
<dbReference type="EMBL" id="LAZR01000153">
    <property type="protein sequence ID" value="KKN85911.1"/>
    <property type="molecule type" value="Genomic_DNA"/>
</dbReference>